<dbReference type="Proteomes" id="UP000018454">
    <property type="component" value="Unassembled WGS sequence"/>
</dbReference>
<dbReference type="InterPro" id="IPR005190">
    <property type="entry name" value="GlnE_rpt_dom"/>
</dbReference>
<dbReference type="Gene3D" id="1.20.120.330">
    <property type="entry name" value="Nucleotidyltransferases domain 2"/>
    <property type="match status" value="2"/>
</dbReference>
<dbReference type="GO" id="GO:0005829">
    <property type="term" value="C:cytosol"/>
    <property type="evidence" value="ECO:0007669"/>
    <property type="project" value="TreeGrafter"/>
</dbReference>
<feature type="domain" description="Glutamate-ammonia ligase adenylyltransferase repeated" evidence="7">
    <location>
        <begin position="662"/>
        <end position="913"/>
    </location>
</feature>
<dbReference type="InterPro" id="IPR043519">
    <property type="entry name" value="NT_sf"/>
</dbReference>
<dbReference type="AlphaFoldDB" id="F1YSW6"/>
<feature type="domain" description="Glutamate-ammonia ligase adenylyltransferase repeated" evidence="7">
    <location>
        <begin position="127"/>
        <end position="366"/>
    </location>
</feature>
<dbReference type="Pfam" id="PF08335">
    <property type="entry name" value="GlnD_UR_UTase"/>
    <property type="match status" value="2"/>
</dbReference>
<dbReference type="GO" id="GO:0016874">
    <property type="term" value="F:ligase activity"/>
    <property type="evidence" value="ECO:0007669"/>
    <property type="project" value="UniProtKB-KW"/>
</dbReference>
<keyword evidence="2 9" id="KW-0548">Nucleotidyltransferase</keyword>
<dbReference type="Gene3D" id="3.30.460.10">
    <property type="entry name" value="Beta Polymerase, domain 2"/>
    <property type="match status" value="2"/>
</dbReference>
<feature type="domain" description="PII-uridylyltransferase/Glutamine-synthetase adenylyltransferase" evidence="8">
    <location>
        <begin position="420"/>
        <end position="529"/>
    </location>
</feature>
<keyword evidence="1 9" id="KW-0808">Transferase</keyword>
<evidence type="ECO:0000256" key="2">
    <source>
        <dbReference type="ARBA" id="ARBA00022695"/>
    </source>
</evidence>
<evidence type="ECO:0000256" key="4">
    <source>
        <dbReference type="ARBA" id="ARBA00022840"/>
    </source>
</evidence>
<dbReference type="Gene3D" id="1.20.120.1510">
    <property type="match status" value="1"/>
</dbReference>
<dbReference type="GO" id="GO:0008882">
    <property type="term" value="F:[glutamate-ammonia-ligase] adenylyltransferase activity"/>
    <property type="evidence" value="ECO:0007669"/>
    <property type="project" value="InterPro"/>
</dbReference>
<dbReference type="NCBIfam" id="NF008292">
    <property type="entry name" value="PRK11072.1"/>
    <property type="match status" value="1"/>
</dbReference>
<dbReference type="PANTHER" id="PTHR30621:SF0">
    <property type="entry name" value="BIFUNCTIONAL GLUTAMINE SYNTHETASE ADENYLYLTRANSFERASE_ADENYLYL-REMOVING ENZYME"/>
    <property type="match status" value="1"/>
</dbReference>
<dbReference type="EMBL" id="AEUP01000023">
    <property type="protein sequence ID" value="EGE47990.1"/>
    <property type="molecule type" value="Genomic_DNA"/>
</dbReference>
<evidence type="ECO:0000313" key="10">
    <source>
        <dbReference type="Proteomes" id="UP000018454"/>
    </source>
</evidence>
<dbReference type="GO" id="GO:0000820">
    <property type="term" value="P:regulation of glutamine family amino acid metabolic process"/>
    <property type="evidence" value="ECO:0007669"/>
    <property type="project" value="TreeGrafter"/>
</dbReference>
<sequence length="1084" mass="120027">MAQAPCAQTAKLCPQQAAPPCHRHHRPEIAGFLCAVGAWCLDRWKSTQQAFIVHSTGQIMTQADHSLFRDVRQPRGHGSRMWPDADWPAPADTRAADLFTQDMLVLAQEAGVAQSVMIQPGARELLACLGGNSPYLADLAREDVLAFAALLEQGPDMCVQDAFATCAKFDTTSGRECVAAFLRHTKKRIAFICAVADLGGFWSLEEVTHALSRLADTALDLAVRHLLWCAFQAGQLALPNPEHPAQGCGFVILAMGKLGARELNFSSDIDLMVLYDPTAYPQSDTVRRVFVRMTSDLVSLMEARDANGYVFRTDLRLRPDPSSTPPAVTVQAAILYYESLGQTWERAAMTKARPVAGDLTLGRRFLVAIRPFIWRRHLDFALIDDLHDMKARIDRYRKAGRTDLSNLPDAVLADPSASIEWLLGHNLKLGQGGIREIEFIAQAMQLVWGGREPTLRDKTTFGALKKLVGSGRLPREEAEVLARTYRFLRDAEHRLQMRADHQTHSLPDTREGFEAFAIFMNYPDAEVLALDMLPRMREARRIFERHFVLHSAQPEEVEGSVLVPGPEDGQTAELLQKHGFPPEQVQEATQVLTRWRGNSLRALRSERAHALLRVLLPTLLASFGVRSNPLACLRRFDALLARQHAGVQLLSLFERNPALVDRIANIFDASVFLADYLADKPSALEGLLESAPEEGRTVVARLQHLAEEMADVEELVTALRPLLRGEEFRLSVALLESRITENEAEKQRTVLADTIITIVKQAVEIEHTRRYGHVPGGGMAIVALGKAGSREMMPRSDLDLLMVFDHPEDVQASEVPQADTKAERPLFSAPRSVGVAQYYTRLAHAFIAALTAPGPEGPLYAVDMRLRPSGAAGPVAVSRPAFLRYHTESAWTWECMALTRARIVAAPAELKHALRQDLDTILDGRLRAEPASRATLLKDASAMRARLARDLPASSVWDVKRRLGGLIDVEFIAQIYQLIGANSTVRDVSTRLALGRLEKAGLLSAEDTQFLKQAELFWRQLQAVLRLLCGATPPVDLERDLAPASLNVLLKAMKLETLPDLIEKANILARDVHAVFARLVGPVE</sequence>
<gene>
    <name evidence="9" type="primary">glnE</name>
    <name evidence="9" type="ORF">APO_1021</name>
</gene>
<feature type="domain" description="PII-uridylyltransferase/Glutamine-synthetase adenylyltransferase" evidence="8">
    <location>
        <begin position="955"/>
        <end position="1030"/>
    </location>
</feature>
<name>F1YSW6_9PROT</name>
<accession>F1YSW6</accession>
<dbReference type="InterPro" id="IPR013546">
    <property type="entry name" value="PII_UdlTrfase/GS_AdlTrfase"/>
</dbReference>
<keyword evidence="4" id="KW-0067">ATP-binding</keyword>
<dbReference type="InterPro" id="IPR023057">
    <property type="entry name" value="GlnE"/>
</dbReference>
<dbReference type="SUPFAM" id="SSF81593">
    <property type="entry name" value="Nucleotidyltransferase substrate binding subunit/domain"/>
    <property type="match status" value="2"/>
</dbReference>
<organism evidence="9 10">
    <name type="scientific">Acetobacter pomorum DM001</name>
    <dbReference type="NCBI Taxonomy" id="945681"/>
    <lineage>
        <taxon>Bacteria</taxon>
        <taxon>Pseudomonadati</taxon>
        <taxon>Pseudomonadota</taxon>
        <taxon>Alphaproteobacteria</taxon>
        <taxon>Acetobacterales</taxon>
        <taxon>Acetobacteraceae</taxon>
        <taxon>Acetobacter</taxon>
    </lineage>
</organism>
<evidence type="ECO:0000256" key="1">
    <source>
        <dbReference type="ARBA" id="ARBA00022679"/>
    </source>
</evidence>
<keyword evidence="5" id="KW-0460">Magnesium</keyword>
<dbReference type="GO" id="GO:0005524">
    <property type="term" value="F:ATP binding"/>
    <property type="evidence" value="ECO:0007669"/>
    <property type="project" value="UniProtKB-KW"/>
</dbReference>
<proteinExistence type="predicted"/>
<dbReference type="PANTHER" id="PTHR30621">
    <property type="entry name" value="GLUTAMINE SYNTHETASE ADENYLYLTRANSFERASE"/>
    <property type="match status" value="1"/>
</dbReference>
<keyword evidence="6" id="KW-0511">Multifunctional enzyme</keyword>
<evidence type="ECO:0000256" key="3">
    <source>
        <dbReference type="ARBA" id="ARBA00022741"/>
    </source>
</evidence>
<protein>
    <submittedName>
        <fullName evidence="9">Glutamate-ammonia-ligase adenylyltransferase</fullName>
    </submittedName>
</protein>
<keyword evidence="3" id="KW-0547">Nucleotide-binding</keyword>
<reference evidence="9 10" key="1">
    <citation type="journal article" date="2011" name="Science">
        <title>Drosophila microbiome modulates host developmental and metabolic homeostasis via insulin signaling.</title>
        <authorList>
            <person name="Shin S.C."/>
            <person name="Kim S.H."/>
            <person name="You H."/>
            <person name="Kim B."/>
            <person name="Kim A.C."/>
            <person name="Lee K.A."/>
            <person name="Yoon J.H."/>
            <person name="Ryu J.H."/>
            <person name="Lee W.J."/>
        </authorList>
    </citation>
    <scope>NUCLEOTIDE SEQUENCE [LARGE SCALE GENOMIC DNA]</scope>
    <source>
        <strain evidence="9 10">DM001</strain>
    </source>
</reference>
<evidence type="ECO:0000313" key="9">
    <source>
        <dbReference type="EMBL" id="EGE47990.1"/>
    </source>
</evidence>
<keyword evidence="9" id="KW-0436">Ligase</keyword>
<dbReference type="CDD" id="cd05401">
    <property type="entry name" value="NT_GlnE_GlnD_like"/>
    <property type="match status" value="2"/>
</dbReference>
<dbReference type="Pfam" id="PF03710">
    <property type="entry name" value="GlnE"/>
    <property type="match status" value="2"/>
</dbReference>
<evidence type="ECO:0000259" key="7">
    <source>
        <dbReference type="Pfam" id="PF03710"/>
    </source>
</evidence>
<evidence type="ECO:0000259" key="8">
    <source>
        <dbReference type="Pfam" id="PF08335"/>
    </source>
</evidence>
<dbReference type="SUPFAM" id="SSF81301">
    <property type="entry name" value="Nucleotidyltransferase"/>
    <property type="match status" value="2"/>
</dbReference>
<comment type="caution">
    <text evidence="9">The sequence shown here is derived from an EMBL/GenBank/DDBJ whole genome shotgun (WGS) entry which is preliminary data.</text>
</comment>
<dbReference type="NCBIfam" id="NF010706">
    <property type="entry name" value="PRK14108.1"/>
    <property type="match status" value="1"/>
</dbReference>
<evidence type="ECO:0000256" key="5">
    <source>
        <dbReference type="ARBA" id="ARBA00022842"/>
    </source>
</evidence>
<evidence type="ECO:0000256" key="6">
    <source>
        <dbReference type="ARBA" id="ARBA00023268"/>
    </source>
</evidence>